<organism evidence="2">
    <name type="scientific">Salmonella newport</name>
    <dbReference type="NCBI Taxonomy" id="108619"/>
    <lineage>
        <taxon>Bacteria</taxon>
        <taxon>Pseudomonadati</taxon>
        <taxon>Pseudomonadota</taxon>
        <taxon>Gammaproteobacteria</taxon>
        <taxon>Enterobacterales</taxon>
        <taxon>Enterobacteriaceae</taxon>
        <taxon>Salmonella</taxon>
    </lineage>
</organism>
<protein>
    <submittedName>
        <fullName evidence="2">Conjugal transfer protein TraG</fullName>
    </submittedName>
</protein>
<accession>A0A5U9VV56</accession>
<keyword evidence="1" id="KW-0812">Transmembrane</keyword>
<name>A0A5U9VV56_SALNE</name>
<feature type="transmembrane region" description="Helical" evidence="1">
    <location>
        <begin position="40"/>
        <end position="60"/>
    </location>
</feature>
<evidence type="ECO:0000313" key="2">
    <source>
        <dbReference type="EMBL" id="EBS4549555.1"/>
    </source>
</evidence>
<dbReference type="Proteomes" id="UP000839885">
    <property type="component" value="Unassembled WGS sequence"/>
</dbReference>
<dbReference type="AlphaFoldDB" id="A0A5U9VV56"/>
<evidence type="ECO:0000256" key="1">
    <source>
        <dbReference type="SAM" id="Phobius"/>
    </source>
</evidence>
<dbReference type="EMBL" id="AAGVNP010000436">
    <property type="protein sequence ID" value="EBS4549555.1"/>
    <property type="molecule type" value="Genomic_DNA"/>
</dbReference>
<proteinExistence type="predicted"/>
<keyword evidence="1" id="KW-1133">Transmembrane helix</keyword>
<feature type="non-terminal residue" evidence="2">
    <location>
        <position position="1"/>
    </location>
</feature>
<reference evidence="2" key="1">
    <citation type="submission" date="2018-06" db="EMBL/GenBank/DDBJ databases">
        <authorList>
            <person name="Ashton P.M."/>
            <person name="Dallman T."/>
            <person name="Nair S."/>
            <person name="De Pinna E."/>
            <person name="Peters T."/>
            <person name="Grant K."/>
        </authorList>
    </citation>
    <scope>NUCLEOTIDE SEQUENCE [LARGE SCALE GENOMIC DNA]</scope>
    <source>
        <strain evidence="2">160804</strain>
    </source>
</reference>
<keyword evidence="1" id="KW-0472">Membrane</keyword>
<sequence>AQFALIFISFWWEVAGWLDDKLLIMTYDSITDFTKSVNDGWIMNIVLGTMYIVFPLGWFAMMGWTGVRIGDLVSQGINKAGGLSQNAAESGPKAAGAAAKAVVTKGKSLMKK</sequence>
<comment type="caution">
    <text evidence="2">The sequence shown here is derived from an EMBL/GenBank/DDBJ whole genome shotgun (WGS) entry which is preliminary data.</text>
</comment>
<gene>
    <name evidence="2" type="ORF">DQK32_27520</name>
</gene>